<dbReference type="GO" id="GO:0008483">
    <property type="term" value="F:transaminase activity"/>
    <property type="evidence" value="ECO:0007669"/>
    <property type="project" value="UniProtKB-KW"/>
</dbReference>
<evidence type="ECO:0000313" key="3">
    <source>
        <dbReference type="Proteomes" id="UP000012073"/>
    </source>
</evidence>
<dbReference type="Gene3D" id="3.40.640.10">
    <property type="entry name" value="Type I PLP-dependent aspartate aminotransferase-like (Major domain)"/>
    <property type="match status" value="1"/>
</dbReference>
<evidence type="ECO:0000313" key="2">
    <source>
        <dbReference type="EMBL" id="CDF33053.1"/>
    </source>
</evidence>
<dbReference type="PANTHER" id="PTHR43799:SF1">
    <property type="entry name" value="ASPARTATE AMINOTRANSFERASE"/>
    <property type="match status" value="1"/>
</dbReference>
<name>R7Q5E8_CHOCR</name>
<keyword evidence="3" id="KW-1185">Reference proteome</keyword>
<organism evidence="2 3">
    <name type="scientific">Chondrus crispus</name>
    <name type="common">Carrageen Irish moss</name>
    <name type="synonym">Polymorpha crispa</name>
    <dbReference type="NCBI Taxonomy" id="2769"/>
    <lineage>
        <taxon>Eukaryota</taxon>
        <taxon>Rhodophyta</taxon>
        <taxon>Florideophyceae</taxon>
        <taxon>Rhodymeniophycidae</taxon>
        <taxon>Gigartinales</taxon>
        <taxon>Gigartinaceae</taxon>
        <taxon>Chondrus</taxon>
    </lineage>
</organism>
<dbReference type="KEGG" id="ccp:CHC_T00008605001"/>
<dbReference type="OMA" id="WHSADFR"/>
<dbReference type="GO" id="GO:0030170">
    <property type="term" value="F:pyridoxal phosphate binding"/>
    <property type="evidence" value="ECO:0007669"/>
    <property type="project" value="InterPro"/>
</dbReference>
<gene>
    <name evidence="2" type="ORF">CHC_T00008605001</name>
</gene>
<protein>
    <submittedName>
        <fullName evidence="2">Similar to histidinol-phosphate aminotransferase</fullName>
    </submittedName>
</protein>
<dbReference type="Gramene" id="CDF33053">
    <property type="protein sequence ID" value="CDF33053"/>
    <property type="gene ID" value="CHC_T00008605001"/>
</dbReference>
<dbReference type="EMBL" id="HG001632">
    <property type="protein sequence ID" value="CDF33053.1"/>
    <property type="molecule type" value="Genomic_DNA"/>
</dbReference>
<evidence type="ECO:0000259" key="1">
    <source>
        <dbReference type="Pfam" id="PF00155"/>
    </source>
</evidence>
<dbReference type="RefSeq" id="XP_005712856.1">
    <property type="nucleotide sequence ID" value="XM_005712799.1"/>
</dbReference>
<dbReference type="GeneID" id="17320572"/>
<reference evidence="3" key="1">
    <citation type="journal article" date="2013" name="Proc. Natl. Acad. Sci. U.S.A.">
        <title>Genome structure and metabolic features in the red seaweed Chondrus crispus shed light on evolution of the Archaeplastida.</title>
        <authorList>
            <person name="Collen J."/>
            <person name="Porcel B."/>
            <person name="Carre W."/>
            <person name="Ball S.G."/>
            <person name="Chaparro C."/>
            <person name="Tonon T."/>
            <person name="Barbeyron T."/>
            <person name="Michel G."/>
            <person name="Noel B."/>
            <person name="Valentin K."/>
            <person name="Elias M."/>
            <person name="Artiguenave F."/>
            <person name="Arun A."/>
            <person name="Aury J.M."/>
            <person name="Barbosa-Neto J.F."/>
            <person name="Bothwell J.H."/>
            <person name="Bouget F.Y."/>
            <person name="Brillet L."/>
            <person name="Cabello-Hurtado F."/>
            <person name="Capella-Gutierrez S."/>
            <person name="Charrier B."/>
            <person name="Cladiere L."/>
            <person name="Cock J.M."/>
            <person name="Coelho S.M."/>
            <person name="Colleoni C."/>
            <person name="Czjzek M."/>
            <person name="Da Silva C."/>
            <person name="Delage L."/>
            <person name="Denoeud F."/>
            <person name="Deschamps P."/>
            <person name="Dittami S.M."/>
            <person name="Gabaldon T."/>
            <person name="Gachon C.M."/>
            <person name="Groisillier A."/>
            <person name="Herve C."/>
            <person name="Jabbari K."/>
            <person name="Katinka M."/>
            <person name="Kloareg B."/>
            <person name="Kowalczyk N."/>
            <person name="Labadie K."/>
            <person name="Leblanc C."/>
            <person name="Lopez P.J."/>
            <person name="McLachlan D.H."/>
            <person name="Meslet-Cladiere L."/>
            <person name="Moustafa A."/>
            <person name="Nehr Z."/>
            <person name="Nyvall Collen P."/>
            <person name="Panaud O."/>
            <person name="Partensky F."/>
            <person name="Poulain J."/>
            <person name="Rensing S.A."/>
            <person name="Rousvoal S."/>
            <person name="Samson G."/>
            <person name="Symeonidi A."/>
            <person name="Weissenbach J."/>
            <person name="Zambounis A."/>
            <person name="Wincker P."/>
            <person name="Boyen C."/>
        </authorList>
    </citation>
    <scope>NUCLEOTIDE SEQUENCE [LARGE SCALE GENOMIC DNA]</scope>
    <source>
        <strain evidence="3">cv. Stackhouse</strain>
    </source>
</reference>
<keyword evidence="2" id="KW-0808">Transferase</keyword>
<proteinExistence type="predicted"/>
<sequence>MDAAWDTTTQEVHGGQTWSACPNFVCDFSVTTNAFGPPAAALAAATKALSTMHHYPPADNAAALAALSAFTRWPQEQLLLGNGASEFIDLVMRALPEGPFKPGPYIAAYKEYHRAARAAGRDVLAHDDTTTDPAVTVIIHPNSPTGDCMSLQDLDALVSSTKGVVVVDESFMPFRGATWRDESALCLLPQHPERLIVLASWTKIWSCPGIRIGSIASSPEWTRTFKKLQTPWSVNVSAQAFTVAACKDDAYMRQTWDSLPKWKLETQERIRGLGWKVNETSPSWVPWVFVHVGDRKVAAKAVEVAMKVGCPIRPCASFGLPEYIRLGVRRPEHQAVLFKAWKAELKLGAANGCSA</sequence>
<dbReference type="OrthoDB" id="2108at2759"/>
<dbReference type="STRING" id="2769.R7Q5E8"/>
<dbReference type="Proteomes" id="UP000012073">
    <property type="component" value="Unassembled WGS sequence"/>
</dbReference>
<keyword evidence="2" id="KW-0032">Aminotransferase</keyword>
<dbReference type="InterPro" id="IPR015424">
    <property type="entry name" value="PyrdxlP-dep_Trfase"/>
</dbReference>
<dbReference type="PhylomeDB" id="R7Q5E8"/>
<dbReference type="InterPro" id="IPR015422">
    <property type="entry name" value="PyrdxlP-dep_Trfase_small"/>
</dbReference>
<dbReference type="CDD" id="cd00609">
    <property type="entry name" value="AAT_like"/>
    <property type="match status" value="1"/>
</dbReference>
<dbReference type="InterPro" id="IPR015421">
    <property type="entry name" value="PyrdxlP-dep_Trfase_major"/>
</dbReference>
<dbReference type="Pfam" id="PF00155">
    <property type="entry name" value="Aminotran_1_2"/>
    <property type="match status" value="1"/>
</dbReference>
<feature type="domain" description="Aminotransferase class I/classII large" evidence="1">
    <location>
        <begin position="28"/>
        <end position="328"/>
    </location>
</feature>
<dbReference type="SUPFAM" id="SSF53383">
    <property type="entry name" value="PLP-dependent transferases"/>
    <property type="match status" value="1"/>
</dbReference>
<dbReference type="InterPro" id="IPR004839">
    <property type="entry name" value="Aminotransferase_I/II_large"/>
</dbReference>
<dbReference type="Gene3D" id="3.90.1150.10">
    <property type="entry name" value="Aspartate Aminotransferase, domain 1"/>
    <property type="match status" value="1"/>
</dbReference>
<accession>R7Q5E8</accession>
<dbReference type="AlphaFoldDB" id="R7Q5E8"/>
<dbReference type="PANTHER" id="PTHR43799">
    <property type="entry name" value="AMINOTRANSFERASE, PUTATIVE-RELATED"/>
    <property type="match status" value="1"/>
</dbReference>